<sequence length="316" mass="35302">MTTCPSPREALIGCAVDAFTGFGAPEAIKLRVRDVLDSLVVIGDLLELGGSMSLPGVIAEDWLYCAPPAFVVREGSILLLGIEPEDQASLPAALRTRVVRQRELRYLRIDEDGDAISAQLRAAGYLEISNVAWTRPPHKHTAETFLEDVIRRLREADNRGTLEGLQVYGPATPGEHFASRLGPPEGRSGFHVGRRPQAFGAPIWLFVELEQGLPVRFLDLPWRGGKFRGCDHGWRIQSALDAHAGQPQTYRVTPIDDDRDRYEFFSPLPLWIERKLRIHGEKLPAGGALFAYAIDRHCDHGTDDLVQSYMWFQKID</sequence>
<keyword evidence="2" id="KW-1185">Reference proteome</keyword>
<proteinExistence type="predicted"/>
<accession>A0ABV9NQ78</accession>
<name>A0ABV9NQ78_9GAMM</name>
<dbReference type="Proteomes" id="UP001595892">
    <property type="component" value="Unassembled WGS sequence"/>
</dbReference>
<dbReference type="EMBL" id="JBHSGG010000040">
    <property type="protein sequence ID" value="MFC4729203.1"/>
    <property type="molecule type" value="Genomic_DNA"/>
</dbReference>
<protein>
    <submittedName>
        <fullName evidence="1">Uncharacterized protein</fullName>
    </submittedName>
</protein>
<evidence type="ECO:0000313" key="2">
    <source>
        <dbReference type="Proteomes" id="UP001595892"/>
    </source>
</evidence>
<organism evidence="1 2">
    <name type="scientific">Coralloluteibacterium thermophilum</name>
    <dbReference type="NCBI Taxonomy" id="2707049"/>
    <lineage>
        <taxon>Bacteria</taxon>
        <taxon>Pseudomonadati</taxon>
        <taxon>Pseudomonadota</taxon>
        <taxon>Gammaproteobacteria</taxon>
        <taxon>Lysobacterales</taxon>
        <taxon>Lysobacteraceae</taxon>
        <taxon>Coralloluteibacterium</taxon>
    </lineage>
</organism>
<reference evidence="2" key="1">
    <citation type="journal article" date="2019" name="Int. J. Syst. Evol. Microbiol.">
        <title>The Global Catalogue of Microorganisms (GCM) 10K type strain sequencing project: providing services to taxonomists for standard genome sequencing and annotation.</title>
        <authorList>
            <consortium name="The Broad Institute Genomics Platform"/>
            <consortium name="The Broad Institute Genome Sequencing Center for Infectious Disease"/>
            <person name="Wu L."/>
            <person name="Ma J."/>
        </authorList>
    </citation>
    <scope>NUCLEOTIDE SEQUENCE [LARGE SCALE GENOMIC DNA]</scope>
    <source>
        <strain evidence="2">CGMCC 1.13574</strain>
    </source>
</reference>
<gene>
    <name evidence="1" type="ORF">ACFO3Q_13595</name>
</gene>
<comment type="caution">
    <text evidence="1">The sequence shown here is derived from an EMBL/GenBank/DDBJ whole genome shotgun (WGS) entry which is preliminary data.</text>
</comment>
<evidence type="ECO:0000313" key="1">
    <source>
        <dbReference type="EMBL" id="MFC4729203.1"/>
    </source>
</evidence>